<evidence type="ECO:0000313" key="1">
    <source>
        <dbReference type="EMBL" id="OPJ66563.1"/>
    </source>
</evidence>
<dbReference type="Proteomes" id="UP000190648">
    <property type="component" value="Unassembled WGS sequence"/>
</dbReference>
<name>A0A1V4J302_PATFA</name>
<proteinExistence type="predicted"/>
<dbReference type="EMBL" id="LSYS01009367">
    <property type="protein sequence ID" value="OPJ66563.1"/>
    <property type="molecule type" value="Genomic_DNA"/>
</dbReference>
<protein>
    <submittedName>
        <fullName evidence="1">Uncharacterized protein</fullName>
    </submittedName>
</protein>
<comment type="caution">
    <text evidence="1">The sequence shown here is derived from an EMBL/GenBank/DDBJ whole genome shotgun (WGS) entry which is preliminary data.</text>
</comment>
<reference evidence="1 2" key="1">
    <citation type="submission" date="2016-02" db="EMBL/GenBank/DDBJ databases">
        <title>Band-tailed pigeon sequencing and assembly.</title>
        <authorList>
            <person name="Soares A.E."/>
            <person name="Novak B.J."/>
            <person name="Rice E.S."/>
            <person name="O'Connell B."/>
            <person name="Chang D."/>
            <person name="Weber S."/>
            <person name="Shapiro B."/>
        </authorList>
    </citation>
    <scope>NUCLEOTIDE SEQUENCE [LARGE SCALE GENOMIC DNA]</scope>
    <source>
        <strain evidence="1">BTP2013</strain>
        <tissue evidence="1">Blood</tissue>
    </source>
</reference>
<sequence length="84" mass="9334">MLTYCKREANTGQKDAMNAFGFRQHDNGFEHRNGVAAGFSGEISTLGQDLQPLLKVPITLFPVQFLLLQNKLHPLSFKVITSDA</sequence>
<keyword evidence="2" id="KW-1185">Reference proteome</keyword>
<organism evidence="1 2">
    <name type="scientific">Patagioenas fasciata monilis</name>
    <dbReference type="NCBI Taxonomy" id="372326"/>
    <lineage>
        <taxon>Eukaryota</taxon>
        <taxon>Metazoa</taxon>
        <taxon>Chordata</taxon>
        <taxon>Craniata</taxon>
        <taxon>Vertebrata</taxon>
        <taxon>Euteleostomi</taxon>
        <taxon>Archelosauria</taxon>
        <taxon>Archosauria</taxon>
        <taxon>Dinosauria</taxon>
        <taxon>Saurischia</taxon>
        <taxon>Theropoda</taxon>
        <taxon>Coelurosauria</taxon>
        <taxon>Aves</taxon>
        <taxon>Neognathae</taxon>
        <taxon>Neoaves</taxon>
        <taxon>Columbimorphae</taxon>
        <taxon>Columbiformes</taxon>
        <taxon>Columbidae</taxon>
        <taxon>Patagioenas</taxon>
    </lineage>
</organism>
<evidence type="ECO:0000313" key="2">
    <source>
        <dbReference type="Proteomes" id="UP000190648"/>
    </source>
</evidence>
<accession>A0A1V4J302</accession>
<gene>
    <name evidence="1" type="ORF">AV530_016600</name>
</gene>
<dbReference type="AlphaFoldDB" id="A0A1V4J302"/>